<keyword evidence="4" id="KW-1185">Reference proteome</keyword>
<reference evidence="4" key="1">
    <citation type="submission" date="2016-10" db="EMBL/GenBank/DDBJ databases">
        <authorList>
            <person name="Varghese N."/>
            <person name="Submissions S."/>
        </authorList>
    </citation>
    <scope>NUCLEOTIDE SEQUENCE [LARGE SCALE GENOMIC DNA]</scope>
    <source>
        <strain evidence="4">DSM 45419</strain>
    </source>
</reference>
<name>A0A1G9Q1D0_9ACTN</name>
<feature type="compositionally biased region" description="Pro residues" evidence="1">
    <location>
        <begin position="213"/>
        <end position="222"/>
    </location>
</feature>
<keyword evidence="3" id="KW-0808">Transferase</keyword>
<proteinExistence type="predicted"/>
<dbReference type="InterPro" id="IPR041698">
    <property type="entry name" value="Methyltransf_25"/>
</dbReference>
<dbReference type="GO" id="GO:0032259">
    <property type="term" value="P:methylation"/>
    <property type="evidence" value="ECO:0007669"/>
    <property type="project" value="UniProtKB-KW"/>
</dbReference>
<evidence type="ECO:0000313" key="4">
    <source>
        <dbReference type="Proteomes" id="UP000198680"/>
    </source>
</evidence>
<protein>
    <submittedName>
        <fullName evidence="3">Methyltransferase domain-containing protein</fullName>
    </submittedName>
</protein>
<sequence>MQAADWDARYAAQQQWSAEPNALVAELVGDLPPGAAVDLAAGEGRHALWLAGLGWRVTAVDFSATGLARGRGRSGADRVTWVTADVLEWGAPPESLDLVLVAYLHLPEAQTTTLLRRAVGWLRPGGRLLVLGHDVDNVAHGVGGPQDPAILHSVRRLAPVAELLDVDRLEQVRRQTPAGTALDTLLLGRRPVPVPGRPRPEARRERASGAGGVPPPEVASGR</sequence>
<dbReference type="Pfam" id="PF13649">
    <property type="entry name" value="Methyltransf_25"/>
    <property type="match status" value="1"/>
</dbReference>
<feature type="region of interest" description="Disordered" evidence="1">
    <location>
        <begin position="189"/>
        <end position="222"/>
    </location>
</feature>
<gene>
    <name evidence="3" type="ORF">SAMN05660642_01462</name>
</gene>
<dbReference type="SUPFAM" id="SSF53335">
    <property type="entry name" value="S-adenosyl-L-methionine-dependent methyltransferases"/>
    <property type="match status" value="1"/>
</dbReference>
<evidence type="ECO:0000256" key="1">
    <source>
        <dbReference type="SAM" id="MobiDB-lite"/>
    </source>
</evidence>
<dbReference type="CDD" id="cd02440">
    <property type="entry name" value="AdoMet_MTases"/>
    <property type="match status" value="1"/>
</dbReference>
<dbReference type="OrthoDB" id="9786503at2"/>
<dbReference type="InterPro" id="IPR029063">
    <property type="entry name" value="SAM-dependent_MTases_sf"/>
</dbReference>
<dbReference type="AlphaFoldDB" id="A0A1G9Q1D0"/>
<evidence type="ECO:0000313" key="3">
    <source>
        <dbReference type="EMBL" id="SDM04848.1"/>
    </source>
</evidence>
<organism evidence="3 4">
    <name type="scientific">Geodermatophilus siccatus</name>
    <dbReference type="NCBI Taxonomy" id="1137991"/>
    <lineage>
        <taxon>Bacteria</taxon>
        <taxon>Bacillati</taxon>
        <taxon>Actinomycetota</taxon>
        <taxon>Actinomycetes</taxon>
        <taxon>Geodermatophilales</taxon>
        <taxon>Geodermatophilaceae</taxon>
        <taxon>Geodermatophilus</taxon>
    </lineage>
</organism>
<dbReference type="Gene3D" id="3.40.50.150">
    <property type="entry name" value="Vaccinia Virus protein VP39"/>
    <property type="match status" value="1"/>
</dbReference>
<feature type="domain" description="Methyltransferase" evidence="2">
    <location>
        <begin position="37"/>
        <end position="126"/>
    </location>
</feature>
<dbReference type="EMBL" id="FNHE01000003">
    <property type="protein sequence ID" value="SDM04848.1"/>
    <property type="molecule type" value="Genomic_DNA"/>
</dbReference>
<evidence type="ECO:0000259" key="2">
    <source>
        <dbReference type="Pfam" id="PF13649"/>
    </source>
</evidence>
<dbReference type="STRING" id="1137991.SAMN05660642_01462"/>
<feature type="compositionally biased region" description="Basic and acidic residues" evidence="1">
    <location>
        <begin position="198"/>
        <end position="207"/>
    </location>
</feature>
<dbReference type="Proteomes" id="UP000198680">
    <property type="component" value="Unassembled WGS sequence"/>
</dbReference>
<dbReference type="GO" id="GO:0008168">
    <property type="term" value="F:methyltransferase activity"/>
    <property type="evidence" value="ECO:0007669"/>
    <property type="project" value="UniProtKB-KW"/>
</dbReference>
<accession>A0A1G9Q1D0</accession>
<keyword evidence="3" id="KW-0489">Methyltransferase</keyword>
<dbReference type="RefSeq" id="WP_091215748.1">
    <property type="nucleotide sequence ID" value="NZ_FNHE01000003.1"/>
</dbReference>